<dbReference type="InterPro" id="IPR027417">
    <property type="entry name" value="P-loop_NTPase"/>
</dbReference>
<dbReference type="InterPro" id="IPR034154">
    <property type="entry name" value="TOPRIM_DnaG/twinkle"/>
</dbReference>
<dbReference type="CDD" id="cd01029">
    <property type="entry name" value="TOPRIM_primases"/>
    <property type="match status" value="1"/>
</dbReference>
<dbReference type="Proteomes" id="UP000708338">
    <property type="component" value="Unassembled WGS sequence"/>
</dbReference>
<reference evidence="2" key="1">
    <citation type="journal article" date="2021" name="Gut Microbes">
        <title>A synthetic consortium of 100 gut commensals modulates the composition and function in a colon model of the microbiome of elderly subjects.</title>
        <authorList>
            <person name="Perez M."/>
            <person name="Ntemiri A."/>
            <person name="Tan H."/>
            <person name="Harris H.M.B."/>
            <person name="Roager H.M."/>
            <person name="Ribiere C."/>
            <person name="O'Toole P.W."/>
        </authorList>
    </citation>
    <scope>NUCLEOTIDE SEQUENCE</scope>
    <source>
        <strain evidence="2">MCC335</strain>
    </source>
</reference>
<dbReference type="GO" id="GO:0003697">
    <property type="term" value="F:single-stranded DNA binding"/>
    <property type="evidence" value="ECO:0007669"/>
    <property type="project" value="InterPro"/>
</dbReference>
<dbReference type="SUPFAM" id="SSF52540">
    <property type="entry name" value="P-loop containing nucleoside triphosphate hydrolases"/>
    <property type="match status" value="1"/>
</dbReference>
<dbReference type="EMBL" id="WQPS01000065">
    <property type="protein sequence ID" value="MBT9812747.1"/>
    <property type="molecule type" value="Genomic_DNA"/>
</dbReference>
<dbReference type="Pfam" id="PF06745">
    <property type="entry name" value="ATPase"/>
    <property type="match status" value="1"/>
</dbReference>
<organism evidence="2 3">
    <name type="scientific">Enterocloster citroniae</name>
    <dbReference type="NCBI Taxonomy" id="358743"/>
    <lineage>
        <taxon>Bacteria</taxon>
        <taxon>Bacillati</taxon>
        <taxon>Bacillota</taxon>
        <taxon>Clostridia</taxon>
        <taxon>Lachnospirales</taxon>
        <taxon>Lachnospiraceae</taxon>
        <taxon>Enterocloster</taxon>
    </lineage>
</organism>
<dbReference type="PANTHER" id="PTHR12873:SF0">
    <property type="entry name" value="TWINKLE MTDNA HELICASE"/>
    <property type="match status" value="1"/>
</dbReference>
<dbReference type="PANTHER" id="PTHR12873">
    <property type="entry name" value="T7-LIKE MITOCHONDRIAL DNA HELICASE"/>
    <property type="match status" value="1"/>
</dbReference>
<dbReference type="InterPro" id="IPR027032">
    <property type="entry name" value="Twinkle-like"/>
</dbReference>
<evidence type="ECO:0000259" key="1">
    <source>
        <dbReference type="PROSITE" id="PS51199"/>
    </source>
</evidence>
<dbReference type="GO" id="GO:0005524">
    <property type="term" value="F:ATP binding"/>
    <property type="evidence" value="ECO:0007669"/>
    <property type="project" value="InterPro"/>
</dbReference>
<gene>
    <name evidence="2" type="ORF">GPL26_24435</name>
</gene>
<accession>A0AA41FK11</accession>
<dbReference type="PROSITE" id="PS51199">
    <property type="entry name" value="SF4_HELICASE"/>
    <property type="match status" value="1"/>
</dbReference>
<comment type="caution">
    <text evidence="2">The sequence shown here is derived from an EMBL/GenBank/DDBJ whole genome shotgun (WGS) entry which is preliminary data.</text>
</comment>
<dbReference type="InterPro" id="IPR007694">
    <property type="entry name" value="DNA_helicase_DnaB-like_C"/>
</dbReference>
<dbReference type="GO" id="GO:0043139">
    <property type="term" value="F:5'-3' DNA helicase activity"/>
    <property type="evidence" value="ECO:0007669"/>
    <property type="project" value="InterPro"/>
</dbReference>
<dbReference type="Gene3D" id="3.40.50.300">
    <property type="entry name" value="P-loop containing nucleotide triphosphate hydrolases"/>
    <property type="match status" value="1"/>
</dbReference>
<evidence type="ECO:0000313" key="3">
    <source>
        <dbReference type="Proteomes" id="UP000708338"/>
    </source>
</evidence>
<dbReference type="RefSeq" id="WP_117451940.1">
    <property type="nucleotide sequence ID" value="NZ_CABJDD010000018.1"/>
</dbReference>
<evidence type="ECO:0000313" key="2">
    <source>
        <dbReference type="EMBL" id="MBT9812747.1"/>
    </source>
</evidence>
<dbReference type="InterPro" id="IPR014774">
    <property type="entry name" value="KaiC-like_dom"/>
</dbReference>
<name>A0AA41FK11_9FIRM</name>
<sequence length="614" mass="69847">MGIYEFQEDDALRFSGEIGAVSKRRGDELQFEKCPYCLGGRNGKDRGTFSINLKTGQFKCLRESCGVHGNMITLSKDFDFSLGTEVDEYYNGKKHFRKIHRKEKPVVKPAAVTYMESRGISEAITNRYNITVRNDNEGILVFPFYDENEILQFIKYRNSKFRKGIDKNKEWCESDCKPILFGMNHCNPVNSTLVLTEGQIDSLSVAESGIENAVSVPTGARGFTWIPYCWDFLSKFKTLIVFGDCENGNITLLDEMQQRFHGCVKHVRMDDYRGCKDANELLMAHGKEAVRMAVENAQAIKAKRIKPMEEVQRVDLSKLEKIRSGISSLDKTIGGFYLGQLILITGERGDGKSTLASQFGTFAISEGYTTFFYSGELMDWYFRAWFDLQVAGSENINAMMSNFGYTSYCIDGNCIPQIERWYRGKAYIYDNGIISQDEEEEEGLLETMEKAIIQYGCRVLFVDNLMTAITDDIASDLYRQQTKFVKALALMAKKYNVLIFLIAHPRKSTGNDFGNDDVAGSSNITNLVDVVLKYSRPKKKDGEQAWCDRLLTVHKNRLTGRINRDGIGLYYQECSKRISEDQNGFDWDLGWNTGNGGFSRTEDTPFVEDYIDFG</sequence>
<dbReference type="Gene3D" id="3.40.1360.10">
    <property type="match status" value="1"/>
</dbReference>
<dbReference type="SUPFAM" id="SSF56731">
    <property type="entry name" value="DNA primase core"/>
    <property type="match status" value="1"/>
</dbReference>
<dbReference type="AlphaFoldDB" id="A0AA41FK11"/>
<protein>
    <recommendedName>
        <fullName evidence="1">SF4 helicase domain-containing protein</fullName>
    </recommendedName>
</protein>
<feature type="domain" description="SF4 helicase" evidence="1">
    <location>
        <begin position="315"/>
        <end position="583"/>
    </location>
</feature>
<proteinExistence type="predicted"/>
<dbReference type="GO" id="GO:0006260">
    <property type="term" value="P:DNA replication"/>
    <property type="evidence" value="ECO:0007669"/>
    <property type="project" value="InterPro"/>
</dbReference>